<evidence type="ECO:0000256" key="10">
    <source>
        <dbReference type="ARBA" id="ARBA00024479"/>
    </source>
</evidence>
<dbReference type="GO" id="GO:0006914">
    <property type="term" value="P:autophagy"/>
    <property type="evidence" value="ECO:0007669"/>
    <property type="project" value="UniProtKB-KW"/>
</dbReference>
<evidence type="ECO:0000256" key="9">
    <source>
        <dbReference type="ARBA" id="ARBA00023136"/>
    </source>
</evidence>
<keyword evidence="13" id="KW-1185">Reference proteome</keyword>
<keyword evidence="5" id="KW-0813">Transport</keyword>
<dbReference type="Proteomes" id="UP001558652">
    <property type="component" value="Unassembled WGS sequence"/>
</dbReference>
<accession>A0ABD0YSP3</accession>
<dbReference type="EMBL" id="JBFDAA010000008">
    <property type="protein sequence ID" value="KAL1129547.1"/>
    <property type="molecule type" value="Genomic_DNA"/>
</dbReference>
<reference evidence="12 13" key="1">
    <citation type="submission" date="2024-07" db="EMBL/GenBank/DDBJ databases">
        <title>Chromosome-level genome assembly of the water stick insect Ranatra chinensis (Heteroptera: Nepidae).</title>
        <authorList>
            <person name="Liu X."/>
        </authorList>
    </citation>
    <scope>NUCLEOTIDE SEQUENCE [LARGE SCALE GENOMIC DNA]</scope>
    <source>
        <strain evidence="12">Cailab_2021Rc</strain>
        <tissue evidence="12">Muscle</tissue>
    </source>
</reference>
<keyword evidence="8" id="KW-0445">Lipid transport</keyword>
<dbReference type="GO" id="GO:0034045">
    <property type="term" value="C:phagophore assembly site membrane"/>
    <property type="evidence" value="ECO:0007669"/>
    <property type="project" value="UniProtKB-SubCell"/>
</dbReference>
<evidence type="ECO:0000256" key="11">
    <source>
        <dbReference type="ARBA" id="ARBA00024615"/>
    </source>
</evidence>
<keyword evidence="7" id="KW-0072">Autophagy</keyword>
<evidence type="ECO:0000256" key="8">
    <source>
        <dbReference type="ARBA" id="ARBA00023055"/>
    </source>
</evidence>
<organism evidence="12 13">
    <name type="scientific">Ranatra chinensis</name>
    <dbReference type="NCBI Taxonomy" id="642074"/>
    <lineage>
        <taxon>Eukaryota</taxon>
        <taxon>Metazoa</taxon>
        <taxon>Ecdysozoa</taxon>
        <taxon>Arthropoda</taxon>
        <taxon>Hexapoda</taxon>
        <taxon>Insecta</taxon>
        <taxon>Pterygota</taxon>
        <taxon>Neoptera</taxon>
        <taxon>Paraneoptera</taxon>
        <taxon>Hemiptera</taxon>
        <taxon>Heteroptera</taxon>
        <taxon>Panheteroptera</taxon>
        <taxon>Nepomorpha</taxon>
        <taxon>Nepidae</taxon>
        <taxon>Ranatrinae</taxon>
        <taxon>Ranatra</taxon>
    </lineage>
</organism>
<sequence>MDFFDVVDYPVRGYDSPQVITELHQHLWDCAVDYRPINLPLRCVLTLGSLSVSSNIAARTKTSTLRFIAEDANLFISDKISQRVPVDLRLDYISVIELGLFELSLRLSDLSSSPKVDLRASNNVLHIRTCSDSAHALAQLITYFASDGDLSKSEEKKKSKANEEILVQTITENENLDIDLTESTVERVNVMMEDAMKDVNGSDSRKNKKMERNLESGVEVFFFPDEGSVAQHDAVTPVDWAGSDIDSEHDFCMLEHETGSGIVPQSGLPEVRVITATPILIVDNHFGVAFGKVDMLSPPKHYPTPIYRYTLRDMTLIWHMYGGQDFNIKYVNKKHITIHERYSFIYYIKLFCNTVTII</sequence>
<evidence type="ECO:0000256" key="1">
    <source>
        <dbReference type="ARBA" id="ARBA00004406"/>
    </source>
</evidence>
<dbReference type="Pfam" id="PF13329">
    <property type="entry name" value="ATG2_CAD"/>
    <property type="match status" value="1"/>
</dbReference>
<evidence type="ECO:0000256" key="5">
    <source>
        <dbReference type="ARBA" id="ARBA00022448"/>
    </source>
</evidence>
<comment type="subcellular location">
    <subcellularLocation>
        <location evidence="1">Endoplasmic reticulum membrane</location>
        <topology evidence="1">Peripheral membrane protein</topology>
    </subcellularLocation>
    <subcellularLocation>
        <location evidence="2">Preautophagosomal structure membrane</location>
        <topology evidence="2">Peripheral membrane protein</topology>
    </subcellularLocation>
</comment>
<comment type="catalytic activity">
    <reaction evidence="11">
        <text>a 1,2-diacyl-sn-glycero-3-phosphoethanolamine(in) = a 1,2-diacyl-sn-glycero-3-phosphoethanolamine(out)</text>
        <dbReference type="Rhea" id="RHEA:38895"/>
        <dbReference type="ChEBI" id="CHEBI:64612"/>
    </reaction>
</comment>
<dbReference type="GO" id="GO:0005789">
    <property type="term" value="C:endoplasmic reticulum membrane"/>
    <property type="evidence" value="ECO:0007669"/>
    <property type="project" value="UniProtKB-SubCell"/>
</dbReference>
<comment type="catalytic activity">
    <reaction evidence="10">
        <text>a 1,2-diacyl-sn-glycero-3-phospho-L-serine(in) = a 1,2-diacyl-sn-glycero-3-phospho-L-serine(out)</text>
        <dbReference type="Rhea" id="RHEA:38663"/>
        <dbReference type="ChEBI" id="CHEBI:57262"/>
    </reaction>
</comment>
<evidence type="ECO:0000256" key="7">
    <source>
        <dbReference type="ARBA" id="ARBA00023006"/>
    </source>
</evidence>
<evidence type="ECO:0000256" key="4">
    <source>
        <dbReference type="ARBA" id="ARBA00018070"/>
    </source>
</evidence>
<name>A0ABD0YSP3_9HEMI</name>
<dbReference type="PANTHER" id="PTHR13190">
    <property type="entry name" value="AUTOPHAGY-RELATED 2, ISOFORM A"/>
    <property type="match status" value="1"/>
</dbReference>
<keyword evidence="6" id="KW-0256">Endoplasmic reticulum</keyword>
<comment type="similarity">
    <text evidence="3">Belongs to the ATG2 family.</text>
</comment>
<dbReference type="GO" id="GO:0006869">
    <property type="term" value="P:lipid transport"/>
    <property type="evidence" value="ECO:0007669"/>
    <property type="project" value="UniProtKB-KW"/>
</dbReference>
<protein>
    <recommendedName>
        <fullName evidence="4">Autophagy-related protein 2</fullName>
    </recommendedName>
</protein>
<proteinExistence type="inferred from homology"/>
<evidence type="ECO:0000313" key="12">
    <source>
        <dbReference type="EMBL" id="KAL1129547.1"/>
    </source>
</evidence>
<gene>
    <name evidence="12" type="ORF">AAG570_012492</name>
</gene>
<dbReference type="PANTHER" id="PTHR13190:SF1">
    <property type="entry name" value="AUTOPHAGY-RELATED 2, ISOFORM A"/>
    <property type="match status" value="1"/>
</dbReference>
<comment type="caution">
    <text evidence="12">The sequence shown here is derived from an EMBL/GenBank/DDBJ whole genome shotgun (WGS) entry which is preliminary data.</text>
</comment>
<dbReference type="AlphaFoldDB" id="A0ABD0YSP3"/>
<evidence type="ECO:0000313" key="13">
    <source>
        <dbReference type="Proteomes" id="UP001558652"/>
    </source>
</evidence>
<evidence type="ECO:0000256" key="2">
    <source>
        <dbReference type="ARBA" id="ARBA00004623"/>
    </source>
</evidence>
<keyword evidence="9" id="KW-0472">Membrane</keyword>
<evidence type="ECO:0000256" key="6">
    <source>
        <dbReference type="ARBA" id="ARBA00022824"/>
    </source>
</evidence>
<evidence type="ECO:0000256" key="3">
    <source>
        <dbReference type="ARBA" id="ARBA00009714"/>
    </source>
</evidence>
<dbReference type="InterPro" id="IPR026849">
    <property type="entry name" value="ATG2"/>
</dbReference>